<keyword evidence="1" id="KW-0732">Signal</keyword>
<reference evidence="4" key="1">
    <citation type="submission" date="2017-02" db="UniProtKB">
        <authorList>
            <consortium name="WormBaseParasite"/>
        </authorList>
    </citation>
    <scope>IDENTIFICATION</scope>
</reference>
<evidence type="ECO:0000313" key="4">
    <source>
        <dbReference type="WBParaSite" id="ASIM_0000318301-mRNA-1"/>
    </source>
</evidence>
<evidence type="ECO:0000313" key="2">
    <source>
        <dbReference type="EMBL" id="VDK21038.1"/>
    </source>
</evidence>
<sequence length="100" mass="10899">MTSIRSEHISIALFLPVVLSDPETIQIADYSWILDVDKIRVSVVLNMTIGSVYRAAENLESAQIRSCILSYSSTCIGNHASGSIVVGLEGIKENKIAYLV</sequence>
<reference evidence="2 3" key="2">
    <citation type="submission" date="2018-11" db="EMBL/GenBank/DDBJ databases">
        <authorList>
            <consortium name="Pathogen Informatics"/>
        </authorList>
    </citation>
    <scope>NUCLEOTIDE SEQUENCE [LARGE SCALE GENOMIC DNA]</scope>
</reference>
<dbReference type="Proteomes" id="UP000267096">
    <property type="component" value="Unassembled WGS sequence"/>
</dbReference>
<proteinExistence type="predicted"/>
<accession>A0A0M3J6J6</accession>
<feature type="signal peptide" evidence="1">
    <location>
        <begin position="1"/>
        <end position="20"/>
    </location>
</feature>
<protein>
    <submittedName>
        <fullName evidence="4">WS_DGAT_C domain-containing protein</fullName>
    </submittedName>
</protein>
<evidence type="ECO:0000256" key="1">
    <source>
        <dbReference type="SAM" id="SignalP"/>
    </source>
</evidence>
<gene>
    <name evidence="2" type="ORF">ASIM_LOCUS3031</name>
</gene>
<name>A0A0M3J6J6_ANISI</name>
<evidence type="ECO:0000313" key="3">
    <source>
        <dbReference type="Proteomes" id="UP000267096"/>
    </source>
</evidence>
<dbReference type="WBParaSite" id="ASIM_0000318301-mRNA-1">
    <property type="protein sequence ID" value="ASIM_0000318301-mRNA-1"/>
    <property type="gene ID" value="ASIM_0000318301"/>
</dbReference>
<dbReference type="EMBL" id="UYRR01004422">
    <property type="protein sequence ID" value="VDK21038.1"/>
    <property type="molecule type" value="Genomic_DNA"/>
</dbReference>
<dbReference type="AlphaFoldDB" id="A0A0M3J6J6"/>
<keyword evidence="3" id="KW-1185">Reference proteome</keyword>
<feature type="chain" id="PRO_5043120794" evidence="1">
    <location>
        <begin position="21"/>
        <end position="100"/>
    </location>
</feature>
<organism evidence="4">
    <name type="scientific">Anisakis simplex</name>
    <name type="common">Herring worm</name>
    <dbReference type="NCBI Taxonomy" id="6269"/>
    <lineage>
        <taxon>Eukaryota</taxon>
        <taxon>Metazoa</taxon>
        <taxon>Ecdysozoa</taxon>
        <taxon>Nematoda</taxon>
        <taxon>Chromadorea</taxon>
        <taxon>Rhabditida</taxon>
        <taxon>Spirurina</taxon>
        <taxon>Ascaridomorpha</taxon>
        <taxon>Ascaridoidea</taxon>
        <taxon>Anisakidae</taxon>
        <taxon>Anisakis</taxon>
        <taxon>Anisakis simplex complex</taxon>
    </lineage>
</organism>